<comment type="caution">
    <text evidence="1">The sequence shown here is derived from an EMBL/GenBank/DDBJ whole genome shotgun (WGS) entry which is preliminary data.</text>
</comment>
<reference evidence="1 2" key="1">
    <citation type="submission" date="2024-02" db="EMBL/GenBank/DDBJ databases">
        <title>Herpetosiphon gulosus NBRC 112829.</title>
        <authorList>
            <person name="Ichikawa N."/>
            <person name="Katano-Makiyama Y."/>
            <person name="Hidaka K."/>
        </authorList>
    </citation>
    <scope>NUCLEOTIDE SEQUENCE [LARGE SCALE GENOMIC DNA]</scope>
    <source>
        <strain evidence="1 2">NBRC 112829</strain>
    </source>
</reference>
<evidence type="ECO:0000313" key="2">
    <source>
        <dbReference type="Proteomes" id="UP001428290"/>
    </source>
</evidence>
<dbReference type="RefSeq" id="WP_345721242.1">
    <property type="nucleotide sequence ID" value="NZ_BAABRU010000004.1"/>
</dbReference>
<dbReference type="EMBL" id="BAABRU010000004">
    <property type="protein sequence ID" value="GAA5527618.1"/>
    <property type="molecule type" value="Genomic_DNA"/>
</dbReference>
<evidence type="ECO:0000313" key="1">
    <source>
        <dbReference type="EMBL" id="GAA5527618.1"/>
    </source>
</evidence>
<protein>
    <recommendedName>
        <fullName evidence="3">Transposase</fullName>
    </recommendedName>
</protein>
<sequence length="47" mass="5437">MALHELTNTQFAVIAPILPTETCRGRPWNDHQCVVNGLFWQRNTMIL</sequence>
<organism evidence="1 2">
    <name type="scientific">Herpetosiphon gulosus</name>
    <dbReference type="NCBI Taxonomy" id="1973496"/>
    <lineage>
        <taxon>Bacteria</taxon>
        <taxon>Bacillati</taxon>
        <taxon>Chloroflexota</taxon>
        <taxon>Chloroflexia</taxon>
        <taxon>Herpetosiphonales</taxon>
        <taxon>Herpetosiphonaceae</taxon>
        <taxon>Herpetosiphon</taxon>
    </lineage>
</organism>
<evidence type="ECO:0008006" key="3">
    <source>
        <dbReference type="Google" id="ProtNLM"/>
    </source>
</evidence>
<dbReference type="Proteomes" id="UP001428290">
    <property type="component" value="Unassembled WGS sequence"/>
</dbReference>
<keyword evidence="2" id="KW-1185">Reference proteome</keyword>
<proteinExistence type="predicted"/>
<gene>
    <name evidence="1" type="ORF">Hgul01_01406</name>
</gene>
<name>A0ABP9WZ85_9CHLR</name>
<accession>A0ABP9WZ85</accession>